<dbReference type="InterPro" id="IPR002937">
    <property type="entry name" value="Amino_oxidase"/>
</dbReference>
<keyword evidence="9" id="KW-1185">Reference proteome</keyword>
<dbReference type="EC" id="1.13.12.3" evidence="3"/>
<name>A0ABX0TT51_9SPHN</name>
<comment type="pathway">
    <text evidence="1">Plant hormone metabolism; auxin biosynthesis.</text>
</comment>
<dbReference type="PANTHER" id="PTHR10742:SF410">
    <property type="entry name" value="LYSINE-SPECIFIC HISTONE DEMETHYLASE 2"/>
    <property type="match status" value="1"/>
</dbReference>
<keyword evidence="8" id="KW-0560">Oxidoreductase</keyword>
<gene>
    <name evidence="8" type="ORF">FHS31_000373</name>
</gene>
<dbReference type="RefSeq" id="WP_208408486.1">
    <property type="nucleotide sequence ID" value="NZ_JAAOZC010000001.1"/>
</dbReference>
<comment type="similarity">
    <text evidence="2">Belongs to the tryptophan 2-monooxygenase family.</text>
</comment>
<evidence type="ECO:0000256" key="4">
    <source>
        <dbReference type="ARBA" id="ARBA00017871"/>
    </source>
</evidence>
<feature type="domain" description="Amine oxidase" evidence="7">
    <location>
        <begin position="56"/>
        <end position="509"/>
    </location>
</feature>
<evidence type="ECO:0000259" key="7">
    <source>
        <dbReference type="Pfam" id="PF01593"/>
    </source>
</evidence>
<sequence length="522" mass="57021">MTRRSFLEGLGQIGGTSLLLAGMEAFGMGIASAQTAPPPLQGGGKGKKVIILGAGVAGLTSAYELGRAGYDVTVIEARSFAGGRSQTARKGFQLTELGGETQTCQFDDGYYINHGPWRIPFHHRSTLHYVKQFGIEVELFNNDNDNSYIYTTQGKGPLARKPLRKMEVAADARGNAAEILAKVTQSGALDKQFGADDKALFLEYLKTEGYLEGKDYAYRGTEGRGWISKPGAGLHPGVPSKPYAFTDVLDSGAWRVLASVSEWDQQRTMFQPKGGMYMIPTGFVTKGGVGDKIRFSTVVEKIRQNGRTVDVSVVDGTGQRSVVSGDYCICTIPLSVLKSIDNGLSAPKQTAMNGAAYAPVGKIGLQMKRRFWEENHWIYGGHIYTDDMDIVSVSLPSTGWLGPKGVLLGYYQFFANAAKVSALTHAQRTDFALSFGEKVFPEYRDSFETSFSVAWHRVKYNLGGWAMWSDESRARDYPVLLEPDDRIYLAGEHLSYIGGWQAGGIESAWMQIAALHKRASVA</sequence>
<evidence type="ECO:0000256" key="6">
    <source>
        <dbReference type="ARBA" id="ARBA00047321"/>
    </source>
</evidence>
<keyword evidence="5" id="KW-0073">Auxin biosynthesis</keyword>
<dbReference type="Gene3D" id="3.50.50.60">
    <property type="entry name" value="FAD/NAD(P)-binding domain"/>
    <property type="match status" value="1"/>
</dbReference>
<evidence type="ECO:0000256" key="3">
    <source>
        <dbReference type="ARBA" id="ARBA00012535"/>
    </source>
</evidence>
<dbReference type="Gene3D" id="1.20.1440.240">
    <property type="match status" value="1"/>
</dbReference>
<dbReference type="InterPro" id="IPR050281">
    <property type="entry name" value="Flavin_monoamine_oxidase"/>
</dbReference>
<dbReference type="SUPFAM" id="SSF51905">
    <property type="entry name" value="FAD/NAD(P)-binding domain"/>
    <property type="match status" value="1"/>
</dbReference>
<dbReference type="InterPro" id="IPR036188">
    <property type="entry name" value="FAD/NAD-bd_sf"/>
</dbReference>
<dbReference type="Gene3D" id="3.90.660.10">
    <property type="match status" value="1"/>
</dbReference>
<evidence type="ECO:0000256" key="2">
    <source>
        <dbReference type="ARBA" id="ARBA00005833"/>
    </source>
</evidence>
<comment type="caution">
    <text evidence="8">The sequence shown here is derived from an EMBL/GenBank/DDBJ whole genome shotgun (WGS) entry which is preliminary data.</text>
</comment>
<proteinExistence type="inferred from homology"/>
<dbReference type="Pfam" id="PF01593">
    <property type="entry name" value="Amino_oxidase"/>
    <property type="match status" value="1"/>
</dbReference>
<evidence type="ECO:0000313" key="8">
    <source>
        <dbReference type="EMBL" id="NIJ06791.1"/>
    </source>
</evidence>
<comment type="catalytic activity">
    <reaction evidence="6">
        <text>L-tryptophan + O2 = indole-3-acetamide + CO2 + H2O</text>
        <dbReference type="Rhea" id="RHEA:16165"/>
        <dbReference type="ChEBI" id="CHEBI:15377"/>
        <dbReference type="ChEBI" id="CHEBI:15379"/>
        <dbReference type="ChEBI" id="CHEBI:16031"/>
        <dbReference type="ChEBI" id="CHEBI:16526"/>
        <dbReference type="ChEBI" id="CHEBI:57912"/>
        <dbReference type="EC" id="1.13.12.3"/>
    </reaction>
</comment>
<dbReference type="EMBL" id="JAAOZC010000001">
    <property type="protein sequence ID" value="NIJ06791.1"/>
    <property type="molecule type" value="Genomic_DNA"/>
</dbReference>
<organism evidence="8 9">
    <name type="scientific">Sphingomonas vulcanisoli</name>
    <dbReference type="NCBI Taxonomy" id="1658060"/>
    <lineage>
        <taxon>Bacteria</taxon>
        <taxon>Pseudomonadati</taxon>
        <taxon>Pseudomonadota</taxon>
        <taxon>Alphaproteobacteria</taxon>
        <taxon>Sphingomonadales</taxon>
        <taxon>Sphingomonadaceae</taxon>
        <taxon>Sphingomonas</taxon>
    </lineage>
</organism>
<evidence type="ECO:0000256" key="1">
    <source>
        <dbReference type="ARBA" id="ARBA00004814"/>
    </source>
</evidence>
<evidence type="ECO:0000256" key="5">
    <source>
        <dbReference type="ARBA" id="ARBA00023070"/>
    </source>
</evidence>
<protein>
    <recommendedName>
        <fullName evidence="4">Tryptophan 2-monooxygenase</fullName>
        <ecNumber evidence="3">1.13.12.3</ecNumber>
    </recommendedName>
</protein>
<accession>A0ABX0TT51</accession>
<dbReference type="Proteomes" id="UP000727456">
    <property type="component" value="Unassembled WGS sequence"/>
</dbReference>
<reference evidence="8 9" key="1">
    <citation type="submission" date="2020-03" db="EMBL/GenBank/DDBJ databases">
        <title>Genomic Encyclopedia of Type Strains, Phase III (KMG-III): the genomes of soil and plant-associated and newly described type strains.</title>
        <authorList>
            <person name="Whitman W."/>
        </authorList>
    </citation>
    <scope>NUCLEOTIDE SEQUENCE [LARGE SCALE GENOMIC DNA]</scope>
    <source>
        <strain evidence="8 9">CECT 8804</strain>
    </source>
</reference>
<evidence type="ECO:0000313" key="9">
    <source>
        <dbReference type="Proteomes" id="UP000727456"/>
    </source>
</evidence>
<dbReference type="PANTHER" id="PTHR10742">
    <property type="entry name" value="FLAVIN MONOAMINE OXIDASE"/>
    <property type="match status" value="1"/>
</dbReference>
<dbReference type="SUPFAM" id="SSF54373">
    <property type="entry name" value="FAD-linked reductases, C-terminal domain"/>
    <property type="match status" value="1"/>
</dbReference>
<dbReference type="GO" id="GO:0097621">
    <property type="term" value="F:monoamine oxidase activity"/>
    <property type="evidence" value="ECO:0007669"/>
    <property type="project" value="UniProtKB-EC"/>
</dbReference>